<reference evidence="1" key="1">
    <citation type="submission" date="2024-02" db="EMBL/GenBank/DDBJ databases">
        <title>Metagenome Assembled Genome of Zalaria obscura JY119.</title>
        <authorList>
            <person name="Vighnesh L."/>
            <person name="Jagadeeshwari U."/>
            <person name="Venkata Ramana C."/>
            <person name="Sasikala C."/>
        </authorList>
    </citation>
    <scope>NUCLEOTIDE SEQUENCE</scope>
    <source>
        <strain evidence="1">JY119</strain>
    </source>
</reference>
<gene>
    <name evidence="1" type="primary">PIM1</name>
    <name evidence="1" type="ORF">M8818_003699</name>
</gene>
<comment type="caution">
    <text evidence="1">The sequence shown here is derived from an EMBL/GenBank/DDBJ whole genome shotgun (WGS) entry which is preliminary data.</text>
</comment>
<keyword evidence="2" id="KW-1185">Reference proteome</keyword>
<dbReference type="EMBL" id="JAMKPW020000016">
    <property type="protein sequence ID" value="KAK8210211.1"/>
    <property type="molecule type" value="Genomic_DNA"/>
</dbReference>
<evidence type="ECO:0000313" key="1">
    <source>
        <dbReference type="EMBL" id="KAK8210211.1"/>
    </source>
</evidence>
<keyword evidence="1" id="KW-0645">Protease</keyword>
<dbReference type="Proteomes" id="UP001320706">
    <property type="component" value="Unassembled WGS sequence"/>
</dbReference>
<organism evidence="1 2">
    <name type="scientific">Zalaria obscura</name>
    <dbReference type="NCBI Taxonomy" id="2024903"/>
    <lineage>
        <taxon>Eukaryota</taxon>
        <taxon>Fungi</taxon>
        <taxon>Dikarya</taxon>
        <taxon>Ascomycota</taxon>
        <taxon>Pezizomycotina</taxon>
        <taxon>Dothideomycetes</taxon>
        <taxon>Dothideomycetidae</taxon>
        <taxon>Dothideales</taxon>
        <taxon>Zalariaceae</taxon>
        <taxon>Zalaria</taxon>
    </lineage>
</organism>
<sequence>MSSESAQAPMLSCPLKQTNEIDWIAPLKQYIRNTYGDDPERYAEECATLNRLRQDMRGAGKDSAAGRDLLYRYYGQLELLDLRFPVDENHIKISFTWFDAFTHKPTSQYSLAYEKASIIFNISAVLSCHAALQNRHEDTGLKTAYHSFQASAGMFTYINENFLHAPSTDLSRETVKTLIAIMLAQAQEVFLEKQIADGKKVGLLAKLASQAAFLYSQAVEGVQENVGKAVFERVWLLVTQIKSYHMSFLAQYYQALADDDANNHGVAICRLQVAMGQIKEATRLANTFPGSVPASSNLNSDTGAVLLEVMKRAMTLCQEKIVELNKDNDFIYHQPIPAEASLAAIPKLPAAKAIPVSELYQGQDIQRIIGPDIFQKIVPMSVTESASLYDEEKAKLIRSEGERVEIANDEMAASLDYLKLPGSLNILKGGLDQEMSVDEEFRKWCEDFVGHTPFSDTFELLNRDKTKIHTMLDQCMKQLDTEESICEKMRAKCGADWTQQPSSRLNTTLRSDIRNYRAAVEEASMSDAQLYNTFRQYESDMEEMRSAGETDEADVLYQRAMIKAGASRGKSRGVGSPGTPEGNLLDDIDDEDRSSVAEQINAVEELMRKLNLVKRERQQVLKDLKEKIHTDDISNVLILNKRAISSQESQLFKSELEKFRPHQNRILQANHKQATLMKELTRTYSDLLSDKRVRQEQSKYEAFSRQRGSVMSKYKKIHQAFLDLQSGLERARTFYSEMKDTVESLSKNVDSFVANRKSEGSQLLSSIESSKSAGSGAQAERERDRMKELMERMSINPSQSPASQAQTPAPHRPPPLQQTASYQQPTYNPAASPPITPRYPGINANGQYGVPSPGFPQQPTNRSYAPPRRESYASNSREPYNPNSYGPVSPPAHQQYFSPPPNSQYGSFPQPTQQGSQPYGAQSVPPGYVPPPPPPGPPPQTDYSAMGAGSYPAGPGGYAQDPRRSQQQQQQQPQQSAGDPWAGLSAWKISSLPLAVRSTPLATTHAFSTSTARRREKQPSDDEPQEKQDDEIKEQKDVTKEEGDLTEGRSKGPEPTPIPSASDGKGASAAGGAGGAGGDGGDGGKKRKASEKGLVKPSVPEVYPQVMAIPIAQRPLFPGFYKAITIRDPNVIAAVQELLKRGQSYVGAFLLKDPESSSDVINDPSEVYDVGTFCQITGAFPAGHDKEKALQAVLYPHRRIKLTELLPPGQLAKAEGVEEQDATPSAAVATIESIPEEPAKEAEETPNEETEQKDDKDSDVVASFEEKHVEQPKEKAASFEPTSFLKSYNVSLVKVENLVDEPFDKKDGTIRALISEIVNTCKEIGSVNPLFRDHVSAFAMSQSAANIADEPAKLADFAAAVSGGEMEEAQDVLASLNIEERLNKALLVIKKEHMNAQLSSKISKDVESKIQKRQREYWLMEQMKGIRRELGLESDGKDKLVEKFKEKASKLAMPEAVKKVFDEEVNKLAHLEPAASEFNVTRNYLDWLTQIPWGQRSAENFGIQNAMKVLDEDHHGLKDVKDRILEFIAVGKLRGTVEGKILCMVGPPGVGKTSIGKSIARALNRQYYRFSVGGLTDVAEIKGHRRTYVGALPGRIIQALKKCQTENPLVLIDEVDKIGRGHQGDPSSALLELLDPEQNSSFLDHYMDVPVDLSKVLFVCTANMTDTIPRPLLDRMEMIELSGYVADEKMAIAERYLAPSAKELSGLKDVDVQLEKEAIAELINKYCRESGVRNLKKQIEKVYRKSALKIIQDLGEEAFPEEKALTEEGKGAQEEAKKDTTDVKDTPENIEAETTEKPRVALQVPESVHVKITKDNLKDYVGPPVFTADRLYDITPPGVAMGLAWTQMGGAALYIETILENALSYHSRPGLERTGNLKAVMKESTIIAYSFAKGLMAKQFPENKFFEHAKIHLHCPEGAVQKDGPSAGITMATSLLSLALDKPLDPTIAMTGELTVTGKVLRIGGLREKTVAARRAGAKMVIFPRDNLSDWLELPQNIKEGIEGKPVEWYSDVYKLVFPDVDVAQANGLWKKQLAKPPKSERDADTDADDTNPAV</sequence>
<accession>A0ACC3SEG3</accession>
<keyword evidence="1" id="KW-0378">Hydrolase</keyword>
<name>A0ACC3SEG3_9PEZI</name>
<protein>
    <submittedName>
        <fullName evidence="1">ATP-dependent Lon protease pim1</fullName>
        <ecNumber evidence="1">3.4.21.53</ecNumber>
    </submittedName>
</protein>
<proteinExistence type="predicted"/>
<dbReference type="EC" id="3.4.21.53" evidence="1"/>
<evidence type="ECO:0000313" key="2">
    <source>
        <dbReference type="Proteomes" id="UP001320706"/>
    </source>
</evidence>